<feature type="transmembrane region" description="Helical" evidence="7">
    <location>
        <begin position="204"/>
        <end position="222"/>
    </location>
</feature>
<evidence type="ECO:0000256" key="7">
    <source>
        <dbReference type="SAM" id="Phobius"/>
    </source>
</evidence>
<dbReference type="SUPFAM" id="SSF103473">
    <property type="entry name" value="MFS general substrate transporter"/>
    <property type="match status" value="1"/>
</dbReference>
<reference evidence="10" key="1">
    <citation type="journal article" date="2019" name="Int. J. Syst. Evol. Microbiol.">
        <title>The Global Catalogue of Microorganisms (GCM) 10K type strain sequencing project: providing services to taxonomists for standard genome sequencing and annotation.</title>
        <authorList>
            <consortium name="The Broad Institute Genomics Platform"/>
            <consortium name="The Broad Institute Genome Sequencing Center for Infectious Disease"/>
            <person name="Wu L."/>
            <person name="Ma J."/>
        </authorList>
    </citation>
    <scope>NUCLEOTIDE SEQUENCE [LARGE SCALE GENOMIC DNA]</scope>
    <source>
        <strain evidence="10">KCTC 52204</strain>
    </source>
</reference>
<feature type="transmembrane region" description="Helical" evidence="7">
    <location>
        <begin position="162"/>
        <end position="183"/>
    </location>
</feature>
<dbReference type="PROSITE" id="PS50850">
    <property type="entry name" value="MFS"/>
    <property type="match status" value="1"/>
</dbReference>
<keyword evidence="6 7" id="KW-0472">Membrane</keyword>
<dbReference type="EMBL" id="JBHULG010000001">
    <property type="protein sequence ID" value="MFD2544487.1"/>
    <property type="molecule type" value="Genomic_DNA"/>
</dbReference>
<keyword evidence="5 7" id="KW-1133">Transmembrane helix</keyword>
<organism evidence="9 10">
    <name type="scientific">Kaistella montana</name>
    <dbReference type="NCBI Taxonomy" id="1849733"/>
    <lineage>
        <taxon>Bacteria</taxon>
        <taxon>Pseudomonadati</taxon>
        <taxon>Bacteroidota</taxon>
        <taxon>Flavobacteriia</taxon>
        <taxon>Flavobacteriales</taxon>
        <taxon>Weeksellaceae</taxon>
        <taxon>Chryseobacterium group</taxon>
        <taxon>Kaistella</taxon>
    </lineage>
</organism>
<gene>
    <name evidence="9" type="ORF">ACFSO8_03335</name>
</gene>
<dbReference type="InterPro" id="IPR011701">
    <property type="entry name" value="MFS"/>
</dbReference>
<evidence type="ECO:0000256" key="4">
    <source>
        <dbReference type="ARBA" id="ARBA00022692"/>
    </source>
</evidence>
<evidence type="ECO:0000256" key="5">
    <source>
        <dbReference type="ARBA" id="ARBA00022989"/>
    </source>
</evidence>
<accession>A0ABW5K6K1</accession>
<protein>
    <submittedName>
        <fullName evidence="9">MFS transporter</fullName>
    </submittedName>
</protein>
<dbReference type="Gene3D" id="1.20.1250.20">
    <property type="entry name" value="MFS general substrate transporter like domains"/>
    <property type="match status" value="2"/>
</dbReference>
<dbReference type="PANTHER" id="PTHR23514:SF3">
    <property type="entry name" value="BYPASS OF STOP CODON PROTEIN 6"/>
    <property type="match status" value="1"/>
</dbReference>
<feature type="transmembrane region" description="Helical" evidence="7">
    <location>
        <begin position="40"/>
        <end position="62"/>
    </location>
</feature>
<keyword evidence="10" id="KW-1185">Reference proteome</keyword>
<proteinExistence type="inferred from homology"/>
<evidence type="ECO:0000256" key="2">
    <source>
        <dbReference type="ARBA" id="ARBA00008335"/>
    </source>
</evidence>
<evidence type="ECO:0000256" key="6">
    <source>
        <dbReference type="ARBA" id="ARBA00023136"/>
    </source>
</evidence>
<feature type="transmembrane region" description="Helical" evidence="7">
    <location>
        <begin position="99"/>
        <end position="119"/>
    </location>
</feature>
<comment type="subcellular location">
    <subcellularLocation>
        <location evidence="1">Endomembrane system</location>
        <topology evidence="1">Multi-pass membrane protein</topology>
    </subcellularLocation>
</comment>
<dbReference type="Proteomes" id="UP001597394">
    <property type="component" value="Unassembled WGS sequence"/>
</dbReference>
<feature type="transmembrane region" description="Helical" evidence="7">
    <location>
        <begin position="333"/>
        <end position="355"/>
    </location>
</feature>
<keyword evidence="4 7" id="KW-0812">Transmembrane</keyword>
<comment type="caution">
    <text evidence="9">The sequence shown here is derived from an EMBL/GenBank/DDBJ whole genome shotgun (WGS) entry which is preliminary data.</text>
</comment>
<name>A0ABW5K6K1_9FLAO</name>
<dbReference type="Pfam" id="PF07690">
    <property type="entry name" value="MFS_1"/>
    <property type="match status" value="1"/>
</dbReference>
<feature type="domain" description="Major facilitator superfamily (MFS) profile" evidence="8">
    <location>
        <begin position="1"/>
        <end position="391"/>
    </location>
</feature>
<evidence type="ECO:0000313" key="9">
    <source>
        <dbReference type="EMBL" id="MFD2544487.1"/>
    </source>
</evidence>
<feature type="transmembrane region" description="Helical" evidence="7">
    <location>
        <begin position="242"/>
        <end position="263"/>
    </location>
</feature>
<feature type="transmembrane region" description="Helical" evidence="7">
    <location>
        <begin position="74"/>
        <end position="93"/>
    </location>
</feature>
<comment type="similarity">
    <text evidence="2">Belongs to the major facilitator superfamily.</text>
</comment>
<feature type="transmembrane region" description="Helical" evidence="7">
    <location>
        <begin position="275"/>
        <end position="295"/>
    </location>
</feature>
<evidence type="ECO:0000256" key="1">
    <source>
        <dbReference type="ARBA" id="ARBA00004127"/>
    </source>
</evidence>
<dbReference type="InterPro" id="IPR051788">
    <property type="entry name" value="MFS_Transporter"/>
</dbReference>
<feature type="transmembrane region" description="Helical" evidence="7">
    <location>
        <begin position="301"/>
        <end position="321"/>
    </location>
</feature>
<feature type="transmembrane region" description="Helical" evidence="7">
    <location>
        <begin position="367"/>
        <end position="386"/>
    </location>
</feature>
<dbReference type="InterPro" id="IPR036259">
    <property type="entry name" value="MFS_trans_sf"/>
</dbReference>
<feature type="transmembrane region" description="Helical" evidence="7">
    <location>
        <begin position="140"/>
        <end position="156"/>
    </location>
</feature>
<sequence>MQLKNRSISLPLKISFLVFSMVLNCMGIVILQLAGDDVSYSNLGLLEAFKDLPIAFISLFAANFITRFGSKPSLIFSLIIVGICCSLFPFLNVFWFFKLWFAVIGVSFSLAKISIYGILRNNITNETALAKTMSSVEASFMIGVFVVNMGFGWLISSEYSEHWKFGFLLISLLSFVNVFILFRTEIAENPASMQPTSLLSFTRFFSKTHFLFFIIIFTIVFIEQNFNSWLPSFYKNHLKVNSFFALQASAFLALFSFIGRLVTSHIIQRFSLFRYFMFCVGTMLMMLLVSYVLFLNDYNNVSLFIYPFIGLFLAPLYPVISSRMISNIDKNDINIFTSLIVIFSSLGSSFGSMMMSYIFELKYGNHYAFFISLAVILLFVLSFVYFKSYVSKNENNY</sequence>
<evidence type="ECO:0000259" key="8">
    <source>
        <dbReference type="PROSITE" id="PS50850"/>
    </source>
</evidence>
<dbReference type="RefSeq" id="WP_255927559.1">
    <property type="nucleotide sequence ID" value="NZ_JANFQP010000001.1"/>
</dbReference>
<evidence type="ECO:0000313" key="10">
    <source>
        <dbReference type="Proteomes" id="UP001597394"/>
    </source>
</evidence>
<evidence type="ECO:0000256" key="3">
    <source>
        <dbReference type="ARBA" id="ARBA00022448"/>
    </source>
</evidence>
<feature type="transmembrane region" description="Helical" evidence="7">
    <location>
        <begin position="12"/>
        <end position="34"/>
    </location>
</feature>
<keyword evidence="3" id="KW-0813">Transport</keyword>
<dbReference type="InterPro" id="IPR020846">
    <property type="entry name" value="MFS_dom"/>
</dbReference>
<dbReference type="PANTHER" id="PTHR23514">
    <property type="entry name" value="BYPASS OF STOP CODON PROTEIN 6"/>
    <property type="match status" value="1"/>
</dbReference>